<keyword evidence="2" id="KW-1185">Reference proteome</keyword>
<gene>
    <name evidence="1" type="ORF">MSL71_38590</name>
</gene>
<dbReference type="AlphaFoldDB" id="A0A4U8YPQ0"/>
<organism evidence="1 2">
    <name type="scientific">Desulfoluna butyratoxydans</name>
    <dbReference type="NCBI Taxonomy" id="231438"/>
    <lineage>
        <taxon>Bacteria</taxon>
        <taxon>Pseudomonadati</taxon>
        <taxon>Thermodesulfobacteriota</taxon>
        <taxon>Desulfobacteria</taxon>
        <taxon>Desulfobacterales</taxon>
        <taxon>Desulfolunaceae</taxon>
        <taxon>Desulfoluna</taxon>
    </lineage>
</organism>
<accession>A0A4U8YPQ0</accession>
<proteinExistence type="predicted"/>
<evidence type="ECO:0000313" key="2">
    <source>
        <dbReference type="Proteomes" id="UP000507962"/>
    </source>
</evidence>
<dbReference type="EMBL" id="CAADHO010000008">
    <property type="protein sequence ID" value="VFQ46196.1"/>
    <property type="molecule type" value="Genomic_DNA"/>
</dbReference>
<sequence length="149" mass="16616">MGPSPMRTVTYIRHAPFAEPEIRSAELAVFVYDIPYVGACGIFPPYPLINRLFESGGAEGGMGPGATWPPFFLNETEYDDLVAAIERLDLTSLQEKARFGRVAFSFDKELETETDWDTWAQKACDRHRKAWYQKLQHAQAGSKGGADGP</sequence>
<dbReference type="Proteomes" id="UP000507962">
    <property type="component" value="Unassembled WGS sequence"/>
</dbReference>
<evidence type="ECO:0000313" key="1">
    <source>
        <dbReference type="EMBL" id="VFQ46196.1"/>
    </source>
</evidence>
<name>A0A4U8YPQ0_9BACT</name>
<protein>
    <submittedName>
        <fullName evidence="1">Uncharacterized protein</fullName>
    </submittedName>
</protein>
<reference evidence="1 2" key="1">
    <citation type="submission" date="2019-03" db="EMBL/GenBank/DDBJ databases">
        <authorList>
            <person name="Nijsse B."/>
        </authorList>
    </citation>
    <scope>NUCLEOTIDE SEQUENCE [LARGE SCALE GENOMIC DNA]</scope>
    <source>
        <strain evidence="1">Desulfoluna butyratoxydans MSL71</strain>
    </source>
</reference>